<feature type="transmembrane region" description="Helical" evidence="2">
    <location>
        <begin position="261"/>
        <end position="283"/>
    </location>
</feature>
<feature type="repeat" description="TPR" evidence="1">
    <location>
        <begin position="74"/>
        <end position="107"/>
    </location>
</feature>
<dbReference type="OrthoDB" id="2465982at2"/>
<sequence>MEKEIRSKQITTIQRYLDMDRYEDARIVILSLLEADPTDSYALYYMAAVMLMNDKSTEARSYIQDAMKYGHNKESAFHFLGLTYEKEKNYMEAEQAYLKALEINPSSVMAHAAYGKLMLITGFEEKAMNLLEEAMRLDPENESVNQFLLEFYFAKSDQNNQIRQIQRMMDISSDEVQKLVNLGYYHVLREDAIQAREYYRQAYLLDPTNTELLHILETLDKETHFLFLPNRLVNKIGGPVFVWICYIVILFTLRFLKLDRILVPISIIYLTYVIYTWVIPLIYKWFVKGRMR</sequence>
<keyword evidence="2" id="KW-0812">Transmembrane</keyword>
<dbReference type="PROSITE" id="PS50005">
    <property type="entry name" value="TPR"/>
    <property type="match status" value="3"/>
</dbReference>
<dbReference type="PANTHER" id="PTHR44216:SF3">
    <property type="entry name" value="PROTEIN O-MANNOSYL-TRANSFERASE TMTC2"/>
    <property type="match status" value="1"/>
</dbReference>
<dbReference type="Proteomes" id="UP000626244">
    <property type="component" value="Unassembled WGS sequence"/>
</dbReference>
<dbReference type="AlphaFoldDB" id="A0A8J3F2Q8"/>
<keyword evidence="2" id="KW-0472">Membrane</keyword>
<keyword evidence="1" id="KW-0802">TPR repeat</keyword>
<dbReference type="Gene3D" id="1.25.40.10">
    <property type="entry name" value="Tetratricopeptide repeat domain"/>
    <property type="match status" value="2"/>
</dbReference>
<dbReference type="InterPro" id="IPR052384">
    <property type="entry name" value="TMTC_O-mannosyltransferase"/>
</dbReference>
<dbReference type="PROSITE" id="PS50293">
    <property type="entry name" value="TPR_REGION"/>
    <property type="match status" value="1"/>
</dbReference>
<dbReference type="GO" id="GO:0035269">
    <property type="term" value="P:protein O-linked glycosylation via mannose"/>
    <property type="evidence" value="ECO:0007669"/>
    <property type="project" value="TreeGrafter"/>
</dbReference>
<evidence type="ECO:0008006" key="5">
    <source>
        <dbReference type="Google" id="ProtNLM"/>
    </source>
</evidence>
<dbReference type="SMART" id="SM00028">
    <property type="entry name" value="TPR"/>
    <property type="match status" value="3"/>
</dbReference>
<dbReference type="Pfam" id="PF13181">
    <property type="entry name" value="TPR_8"/>
    <property type="match status" value="1"/>
</dbReference>
<dbReference type="InterPro" id="IPR011990">
    <property type="entry name" value="TPR-like_helical_dom_sf"/>
</dbReference>
<feature type="transmembrane region" description="Helical" evidence="2">
    <location>
        <begin position="236"/>
        <end position="255"/>
    </location>
</feature>
<feature type="repeat" description="TPR" evidence="1">
    <location>
        <begin position="176"/>
        <end position="209"/>
    </location>
</feature>
<evidence type="ECO:0000313" key="4">
    <source>
        <dbReference type="Proteomes" id="UP000626244"/>
    </source>
</evidence>
<protein>
    <recommendedName>
        <fullName evidence="5">Tetratricopeptide repeat protein</fullName>
    </recommendedName>
</protein>
<gene>
    <name evidence="3" type="ORF">GCM10007380_40600</name>
</gene>
<feature type="repeat" description="TPR" evidence="1">
    <location>
        <begin position="108"/>
        <end position="141"/>
    </location>
</feature>
<dbReference type="InterPro" id="IPR019734">
    <property type="entry name" value="TPR_rpt"/>
</dbReference>
<keyword evidence="2" id="KW-1133">Transmembrane helix</keyword>
<evidence type="ECO:0000256" key="1">
    <source>
        <dbReference type="PROSITE-ProRule" id="PRU00339"/>
    </source>
</evidence>
<keyword evidence="4" id="KW-1185">Reference proteome</keyword>
<dbReference type="Pfam" id="PF13431">
    <property type="entry name" value="TPR_17"/>
    <property type="match status" value="1"/>
</dbReference>
<evidence type="ECO:0000256" key="2">
    <source>
        <dbReference type="SAM" id="Phobius"/>
    </source>
</evidence>
<proteinExistence type="predicted"/>
<dbReference type="EMBL" id="BMHB01000004">
    <property type="protein sequence ID" value="GGI17971.1"/>
    <property type="molecule type" value="Genomic_DNA"/>
</dbReference>
<dbReference type="GO" id="GO:0000030">
    <property type="term" value="F:mannosyltransferase activity"/>
    <property type="evidence" value="ECO:0007669"/>
    <property type="project" value="TreeGrafter"/>
</dbReference>
<dbReference type="PANTHER" id="PTHR44216">
    <property type="entry name" value="PROTEIN O-MANNOSYL-TRANSFERASE TMTC2"/>
    <property type="match status" value="1"/>
</dbReference>
<reference evidence="4" key="1">
    <citation type="journal article" date="2019" name="Int. J. Syst. Evol. Microbiol.">
        <title>The Global Catalogue of Microorganisms (GCM) 10K type strain sequencing project: providing services to taxonomists for standard genome sequencing and annotation.</title>
        <authorList>
            <consortium name="The Broad Institute Genomics Platform"/>
            <consortium name="The Broad Institute Genome Sequencing Center for Infectious Disease"/>
            <person name="Wu L."/>
            <person name="Ma J."/>
        </authorList>
    </citation>
    <scope>NUCLEOTIDE SEQUENCE [LARGE SCALE GENOMIC DNA]</scope>
    <source>
        <strain evidence="4">CGMCC 1.14993</strain>
    </source>
</reference>
<name>A0A8J3F2Q8_9BACI</name>
<dbReference type="Pfam" id="PF00515">
    <property type="entry name" value="TPR_1"/>
    <property type="match status" value="1"/>
</dbReference>
<dbReference type="SUPFAM" id="SSF48452">
    <property type="entry name" value="TPR-like"/>
    <property type="match status" value="1"/>
</dbReference>
<organism evidence="3 4">
    <name type="scientific">Gottfriedia solisilvae</name>
    <dbReference type="NCBI Taxonomy" id="1516104"/>
    <lineage>
        <taxon>Bacteria</taxon>
        <taxon>Bacillati</taxon>
        <taxon>Bacillota</taxon>
        <taxon>Bacilli</taxon>
        <taxon>Bacillales</taxon>
        <taxon>Bacillaceae</taxon>
        <taxon>Gottfriedia</taxon>
    </lineage>
</organism>
<evidence type="ECO:0000313" key="3">
    <source>
        <dbReference type="EMBL" id="GGI17971.1"/>
    </source>
</evidence>
<dbReference type="RefSeq" id="WP_088003437.1">
    <property type="nucleotide sequence ID" value="NZ_BMHB01000004.1"/>
</dbReference>
<comment type="caution">
    <text evidence="3">The sequence shown here is derived from an EMBL/GenBank/DDBJ whole genome shotgun (WGS) entry which is preliminary data.</text>
</comment>
<accession>A0A8J3F2Q8</accession>